<feature type="region of interest" description="Disordered" evidence="1">
    <location>
        <begin position="1"/>
        <end position="70"/>
    </location>
</feature>
<evidence type="ECO:0000313" key="3">
    <source>
        <dbReference type="Proteomes" id="UP000266841"/>
    </source>
</evidence>
<dbReference type="AlphaFoldDB" id="K0THA0"/>
<accession>K0THA0</accession>
<sequence length="217" mass="24656">MADHVREWNAVLPSTGGKAGRTSTCEEEDAVTRAPVSQAASVMDQDGAANISSSVDKLPSPGDEAGSKSACEEDDDWVIVEYHDFPALPTYPGGATDFSRLELEHVHLVPIEDWILPPFSWKYYGFSGDGNDAAHETNIIARRSLLFRHLKRQLKADRILTRFNYDFTSLRLAAELDCECISDDDKREARARGFTRAWKLDWKHYEYRRYYLCDSDE</sequence>
<comment type="caution">
    <text evidence="2">The sequence shown here is derived from an EMBL/GenBank/DDBJ whole genome shotgun (WGS) entry which is preliminary data.</text>
</comment>
<keyword evidence="3" id="KW-1185">Reference proteome</keyword>
<organism evidence="2 3">
    <name type="scientific">Thalassiosira oceanica</name>
    <name type="common">Marine diatom</name>
    <dbReference type="NCBI Taxonomy" id="159749"/>
    <lineage>
        <taxon>Eukaryota</taxon>
        <taxon>Sar</taxon>
        <taxon>Stramenopiles</taxon>
        <taxon>Ochrophyta</taxon>
        <taxon>Bacillariophyta</taxon>
        <taxon>Coscinodiscophyceae</taxon>
        <taxon>Thalassiosirophycidae</taxon>
        <taxon>Thalassiosirales</taxon>
        <taxon>Thalassiosiraceae</taxon>
        <taxon>Thalassiosira</taxon>
    </lineage>
</organism>
<proteinExistence type="predicted"/>
<evidence type="ECO:0000313" key="2">
    <source>
        <dbReference type="EMBL" id="EJK78108.1"/>
    </source>
</evidence>
<gene>
    <name evidence="2" type="ORF">THAOC_00010</name>
</gene>
<name>K0THA0_THAOC</name>
<dbReference type="Proteomes" id="UP000266841">
    <property type="component" value="Unassembled WGS sequence"/>
</dbReference>
<reference evidence="2 3" key="1">
    <citation type="journal article" date="2012" name="Genome Biol.">
        <title>Genome and low-iron response of an oceanic diatom adapted to chronic iron limitation.</title>
        <authorList>
            <person name="Lommer M."/>
            <person name="Specht M."/>
            <person name="Roy A.S."/>
            <person name="Kraemer L."/>
            <person name="Andreson R."/>
            <person name="Gutowska M.A."/>
            <person name="Wolf J."/>
            <person name="Bergner S.V."/>
            <person name="Schilhabel M.B."/>
            <person name="Klostermeier U.C."/>
            <person name="Beiko R.G."/>
            <person name="Rosenstiel P."/>
            <person name="Hippler M."/>
            <person name="Laroche J."/>
        </authorList>
    </citation>
    <scope>NUCLEOTIDE SEQUENCE [LARGE SCALE GENOMIC DNA]</scope>
    <source>
        <strain evidence="2 3">CCMP1005</strain>
    </source>
</reference>
<evidence type="ECO:0000256" key="1">
    <source>
        <dbReference type="SAM" id="MobiDB-lite"/>
    </source>
</evidence>
<dbReference type="EMBL" id="AGNL01000012">
    <property type="protein sequence ID" value="EJK78108.1"/>
    <property type="molecule type" value="Genomic_DNA"/>
</dbReference>
<protein>
    <submittedName>
        <fullName evidence="2">Uncharacterized protein</fullName>
    </submittedName>
</protein>